<organism evidence="2 3">
    <name type="scientific">Allacma fusca</name>
    <dbReference type="NCBI Taxonomy" id="39272"/>
    <lineage>
        <taxon>Eukaryota</taxon>
        <taxon>Metazoa</taxon>
        <taxon>Ecdysozoa</taxon>
        <taxon>Arthropoda</taxon>
        <taxon>Hexapoda</taxon>
        <taxon>Collembola</taxon>
        <taxon>Symphypleona</taxon>
        <taxon>Sminthuridae</taxon>
        <taxon>Allacma</taxon>
    </lineage>
</organism>
<evidence type="ECO:0000313" key="3">
    <source>
        <dbReference type="Proteomes" id="UP000708208"/>
    </source>
</evidence>
<protein>
    <submittedName>
        <fullName evidence="2">Uncharacterized protein</fullName>
    </submittedName>
</protein>
<keyword evidence="1" id="KW-0472">Membrane</keyword>
<evidence type="ECO:0000313" key="2">
    <source>
        <dbReference type="EMBL" id="CAG7786132.1"/>
    </source>
</evidence>
<feature type="transmembrane region" description="Helical" evidence="1">
    <location>
        <begin position="359"/>
        <end position="378"/>
    </location>
</feature>
<feature type="transmembrane region" description="Helical" evidence="1">
    <location>
        <begin position="290"/>
        <end position="313"/>
    </location>
</feature>
<feature type="transmembrane region" description="Helical" evidence="1">
    <location>
        <begin position="137"/>
        <end position="157"/>
    </location>
</feature>
<sequence>MLTKATLKGLDFYYKNAKIFHSIPFKWDSKNQKLHSIRNKCAFSIYLLNMFFFVINGVNTNICFIQGFYTDDYARIAIDFLFAMGYISLITLAVGAFRKRREFAEFVTQLMEFNVIMTAKIFKRPYPVKKDGCAELIWLFASSPYSVPACVAVLFMVNPNHPRYIYHHLPEEWKIFPVTILWLFYECYCYVSIVLVFNFFANTIITSTISINFWQKILLELDQRPSKLQYDRELALKYKEQLWGGVRMLDLMSNLSLETWGWPTMVSLVIVFQAYNIYATIKLHGIISPYIYGMYPIMSTSGFIMIVTMFPLVGTINYLSTEYISSCRKRVTSGYDKRKCRAMRQLGARVGSVYMIKRTTWLTMVLIVSNLTINAVLLH</sequence>
<gene>
    <name evidence="2" type="ORF">AFUS01_LOCUS24714</name>
</gene>
<accession>A0A8J2P9H9</accession>
<name>A0A8J2P9H9_9HEXA</name>
<feature type="transmembrane region" description="Helical" evidence="1">
    <location>
        <begin position="260"/>
        <end position="278"/>
    </location>
</feature>
<dbReference type="EMBL" id="CAJVCH010311066">
    <property type="protein sequence ID" value="CAG7786132.1"/>
    <property type="molecule type" value="Genomic_DNA"/>
</dbReference>
<keyword evidence="3" id="KW-1185">Reference proteome</keyword>
<keyword evidence="1" id="KW-1133">Transmembrane helix</keyword>
<feature type="transmembrane region" description="Helical" evidence="1">
    <location>
        <begin position="178"/>
        <end position="200"/>
    </location>
</feature>
<comment type="caution">
    <text evidence="2">The sequence shown here is derived from an EMBL/GenBank/DDBJ whole genome shotgun (WGS) entry which is preliminary data.</text>
</comment>
<reference evidence="2" key="1">
    <citation type="submission" date="2021-06" db="EMBL/GenBank/DDBJ databases">
        <authorList>
            <person name="Hodson N. C."/>
            <person name="Mongue J. A."/>
            <person name="Jaron S. K."/>
        </authorList>
    </citation>
    <scope>NUCLEOTIDE SEQUENCE</scope>
</reference>
<feature type="transmembrane region" description="Helical" evidence="1">
    <location>
        <begin position="75"/>
        <end position="96"/>
    </location>
</feature>
<proteinExistence type="predicted"/>
<keyword evidence="1" id="KW-0812">Transmembrane</keyword>
<dbReference type="AlphaFoldDB" id="A0A8J2P9H9"/>
<evidence type="ECO:0000256" key="1">
    <source>
        <dbReference type="SAM" id="Phobius"/>
    </source>
</evidence>
<dbReference type="Proteomes" id="UP000708208">
    <property type="component" value="Unassembled WGS sequence"/>
</dbReference>
<feature type="transmembrane region" description="Helical" evidence="1">
    <location>
        <begin position="43"/>
        <end position="69"/>
    </location>
</feature>